<evidence type="ECO:0000313" key="3">
    <source>
        <dbReference type="EMBL" id="NVN13732.1"/>
    </source>
</evidence>
<dbReference type="GO" id="GO:0016779">
    <property type="term" value="F:nucleotidyltransferase activity"/>
    <property type="evidence" value="ECO:0007669"/>
    <property type="project" value="UniProtKB-ARBA"/>
</dbReference>
<sequence length="217" mass="22928">LAGTRAGTSDPMARAAGVSHKAILPVAGRPMIARVVDALAAHPRVGRIVVSIERPEILDGVLDHPVGILPPAPGPSASVMEALSTLGTPLLVTTADHALLRPEWIDAFLASAGTQCDMAAAIAMAGDIARDAPSGRRTLIRLADGAFSGCNLFLFRTPAALGVVRLWQRIERQRKHPLRMARLLGPMVLLRYATGRLTRAALCARIGVLSHATVRLV</sequence>
<proteinExistence type="predicted"/>
<dbReference type="Pfam" id="PF12804">
    <property type="entry name" value="NTP_transf_3"/>
    <property type="match status" value="1"/>
</dbReference>
<accession>A0A7Y7M823</accession>
<dbReference type="EMBL" id="JABXXP010001143">
    <property type="protein sequence ID" value="NVN13732.1"/>
    <property type="molecule type" value="Genomic_DNA"/>
</dbReference>
<evidence type="ECO:0000259" key="2">
    <source>
        <dbReference type="Pfam" id="PF12804"/>
    </source>
</evidence>
<dbReference type="InterPro" id="IPR029044">
    <property type="entry name" value="Nucleotide-diphossugar_trans"/>
</dbReference>
<name>A0A7Y7M823_9PROT</name>
<dbReference type="RefSeq" id="WP_176641989.1">
    <property type="nucleotide sequence ID" value="NZ_JABXXP010001143.1"/>
</dbReference>
<dbReference type="Gene3D" id="3.90.550.10">
    <property type="entry name" value="Spore Coat Polysaccharide Biosynthesis Protein SpsA, Chain A"/>
    <property type="match status" value="1"/>
</dbReference>
<dbReference type="AlphaFoldDB" id="A0A7Y7M823"/>
<gene>
    <name evidence="3" type="ORF">HUK84_21755</name>
</gene>
<keyword evidence="1" id="KW-0460">Magnesium</keyword>
<protein>
    <submittedName>
        <fullName evidence="3">NTP transferase domain-containing protein</fullName>
    </submittedName>
</protein>
<feature type="non-terminal residue" evidence="3">
    <location>
        <position position="1"/>
    </location>
</feature>
<evidence type="ECO:0000256" key="1">
    <source>
        <dbReference type="ARBA" id="ARBA00022842"/>
    </source>
</evidence>
<reference evidence="3 4" key="1">
    <citation type="submission" date="2020-06" db="EMBL/GenBank/DDBJ databases">
        <title>Description of novel acetic acid bacteria.</title>
        <authorList>
            <person name="Sombolestani A."/>
        </authorList>
    </citation>
    <scope>NUCLEOTIDE SEQUENCE [LARGE SCALE GENOMIC DNA]</scope>
    <source>
        <strain evidence="3 4">LMG 31431</strain>
    </source>
</reference>
<evidence type="ECO:0000313" key="4">
    <source>
        <dbReference type="Proteomes" id="UP000534870"/>
    </source>
</evidence>
<feature type="domain" description="MobA-like NTP transferase" evidence="2">
    <location>
        <begin position="17"/>
        <end position="123"/>
    </location>
</feature>
<feature type="non-terminal residue" evidence="3">
    <location>
        <position position="217"/>
    </location>
</feature>
<dbReference type="Proteomes" id="UP000534870">
    <property type="component" value="Unassembled WGS sequence"/>
</dbReference>
<dbReference type="SUPFAM" id="SSF53448">
    <property type="entry name" value="Nucleotide-diphospho-sugar transferases"/>
    <property type="match status" value="1"/>
</dbReference>
<comment type="caution">
    <text evidence="3">The sequence shown here is derived from an EMBL/GenBank/DDBJ whole genome shotgun (WGS) entry which is preliminary data.</text>
</comment>
<keyword evidence="3" id="KW-0808">Transferase</keyword>
<dbReference type="InterPro" id="IPR025877">
    <property type="entry name" value="MobA-like_NTP_Trfase"/>
</dbReference>
<organism evidence="3 4">
    <name type="scientific">Nguyenibacter vanlangensis</name>
    <dbReference type="NCBI Taxonomy" id="1216886"/>
    <lineage>
        <taxon>Bacteria</taxon>
        <taxon>Pseudomonadati</taxon>
        <taxon>Pseudomonadota</taxon>
        <taxon>Alphaproteobacteria</taxon>
        <taxon>Acetobacterales</taxon>
        <taxon>Acetobacteraceae</taxon>
        <taxon>Nguyenibacter</taxon>
    </lineage>
</organism>